<feature type="transmembrane region" description="Helical" evidence="1">
    <location>
        <begin position="107"/>
        <end position="127"/>
    </location>
</feature>
<evidence type="ECO:0000313" key="2">
    <source>
        <dbReference type="EMBL" id="ADW67335.1"/>
    </source>
</evidence>
<dbReference type="PaxDb" id="1198114-AciX9_0261"/>
<keyword evidence="3" id="KW-1185">Reference proteome</keyword>
<dbReference type="AlphaFoldDB" id="E8WW29"/>
<evidence type="ECO:0000256" key="1">
    <source>
        <dbReference type="SAM" id="Phobius"/>
    </source>
</evidence>
<keyword evidence="1" id="KW-0472">Membrane</keyword>
<sequence>MKRLPILVAVAILLEACCFFFAARLMTAMYLKGHATWGQAMTAGSGDWIKGGLLVAAALLYWRVAKARPWLAVLSMAGMVYGVYGFLSMRGMVQSWNVFSGDLVVVGAMSFVLLIVIGVLAVLDFAVNRRTTRR</sequence>
<dbReference type="HOGENOM" id="CLU_1893258_0_0_0"/>
<keyword evidence="1" id="KW-1133">Transmembrane helix</keyword>
<protein>
    <submittedName>
        <fullName evidence="2">Uncharacterized protein</fullName>
    </submittedName>
</protein>
<dbReference type="RefSeq" id="WP_013578663.1">
    <property type="nucleotide sequence ID" value="NC_015064.1"/>
</dbReference>
<proteinExistence type="predicted"/>
<dbReference type="STRING" id="1198114.AciX9_0261"/>
<keyword evidence="1" id="KW-0812">Transmembrane</keyword>
<dbReference type="KEGG" id="acm:AciX9_0261"/>
<feature type="transmembrane region" description="Helical" evidence="1">
    <location>
        <begin position="42"/>
        <end position="62"/>
    </location>
</feature>
<accession>E8WW29</accession>
<reference evidence="3" key="1">
    <citation type="submission" date="2011-01" db="EMBL/GenBank/DDBJ databases">
        <title>Complete sequence of chromosome of Acidobacterium sp. MP5ACTX9.</title>
        <authorList>
            <consortium name="US DOE Joint Genome Institute"/>
            <person name="Lucas S."/>
            <person name="Copeland A."/>
            <person name="Lapidus A."/>
            <person name="Cheng J.-F."/>
            <person name="Goodwin L."/>
            <person name="Pitluck S."/>
            <person name="Teshima H."/>
            <person name="Detter J.C."/>
            <person name="Han C."/>
            <person name="Tapia R."/>
            <person name="Land M."/>
            <person name="Hauser L."/>
            <person name="Kyrpides N."/>
            <person name="Ivanova N."/>
            <person name="Ovchinnikova G."/>
            <person name="Pagani I."/>
            <person name="Rawat S.R."/>
            <person name="Mannisto M."/>
            <person name="Haggblom M.M."/>
            <person name="Woyke T."/>
        </authorList>
    </citation>
    <scope>NUCLEOTIDE SEQUENCE [LARGE SCALE GENOMIC DNA]</scope>
    <source>
        <strain evidence="3">MP5ACTX9</strain>
    </source>
</reference>
<dbReference type="EMBL" id="CP002480">
    <property type="protein sequence ID" value="ADW67335.1"/>
    <property type="molecule type" value="Genomic_DNA"/>
</dbReference>
<gene>
    <name evidence="2" type="ordered locus">AciX9_0261</name>
</gene>
<dbReference type="Proteomes" id="UP000000343">
    <property type="component" value="Chromosome"/>
</dbReference>
<feature type="transmembrane region" description="Helical" evidence="1">
    <location>
        <begin position="69"/>
        <end position="87"/>
    </location>
</feature>
<organism evidence="3">
    <name type="scientific">Granulicella tundricola (strain ATCC BAA-1859 / DSM 23138 / MP5ACTX9)</name>
    <dbReference type="NCBI Taxonomy" id="1198114"/>
    <lineage>
        <taxon>Bacteria</taxon>
        <taxon>Pseudomonadati</taxon>
        <taxon>Acidobacteriota</taxon>
        <taxon>Terriglobia</taxon>
        <taxon>Terriglobales</taxon>
        <taxon>Acidobacteriaceae</taxon>
        <taxon>Granulicella</taxon>
    </lineage>
</organism>
<evidence type="ECO:0000313" key="3">
    <source>
        <dbReference type="Proteomes" id="UP000000343"/>
    </source>
</evidence>
<name>E8WW29_GRATM</name>